<feature type="transmembrane region" description="Helical" evidence="1">
    <location>
        <begin position="7"/>
        <end position="29"/>
    </location>
</feature>
<evidence type="ECO:0000313" key="2">
    <source>
        <dbReference type="EMBL" id="REC57952.1"/>
    </source>
</evidence>
<proteinExistence type="predicted"/>
<dbReference type="EMBL" id="QOHR01000004">
    <property type="protein sequence ID" value="REC57952.1"/>
    <property type="molecule type" value="Genomic_DNA"/>
</dbReference>
<evidence type="ECO:0000256" key="1">
    <source>
        <dbReference type="SAM" id="Phobius"/>
    </source>
</evidence>
<comment type="caution">
    <text evidence="2">The sequence shown here is derived from an EMBL/GenBank/DDBJ whole genome shotgun (WGS) entry which is preliminary data.</text>
</comment>
<keyword evidence="1" id="KW-0812">Transmembrane</keyword>
<dbReference type="OrthoDB" id="7159403at2"/>
<reference evidence="2 3" key="1">
    <citation type="journal article" date="2017" name="Int. J. Syst. Evol. Microbiol.">
        <title>Rhodosalinus sediminis gen. nov., sp. nov., isolated from marine saltern.</title>
        <authorList>
            <person name="Guo L.Y."/>
            <person name="Ling S.K."/>
            <person name="Li C.M."/>
            <person name="Chen G.J."/>
            <person name="Du Z.J."/>
        </authorList>
    </citation>
    <scope>NUCLEOTIDE SEQUENCE [LARGE SCALE GENOMIC DNA]</scope>
    <source>
        <strain evidence="2 3">WDN1C137</strain>
    </source>
</reference>
<name>A0A3D9BX10_9RHOB</name>
<dbReference type="RefSeq" id="WP_115978789.1">
    <property type="nucleotide sequence ID" value="NZ_QOHR01000004.1"/>
</dbReference>
<dbReference type="Pfam" id="PF11391">
    <property type="entry name" value="DUF2798"/>
    <property type="match status" value="1"/>
</dbReference>
<evidence type="ECO:0000313" key="3">
    <source>
        <dbReference type="Proteomes" id="UP000257131"/>
    </source>
</evidence>
<dbReference type="AlphaFoldDB" id="A0A3D9BX10"/>
<keyword evidence="3" id="KW-1185">Reference proteome</keyword>
<protein>
    <submittedName>
        <fullName evidence="2">DUF2798 domain-containing protein</fullName>
    </submittedName>
</protein>
<feature type="transmembrane region" description="Helical" evidence="1">
    <location>
        <begin position="41"/>
        <end position="61"/>
    </location>
</feature>
<keyword evidence="1" id="KW-1133">Transmembrane helix</keyword>
<gene>
    <name evidence="2" type="ORF">DRV84_05040</name>
</gene>
<dbReference type="Proteomes" id="UP000257131">
    <property type="component" value="Unassembled WGS sequence"/>
</dbReference>
<sequence length="76" mass="8316">MIPARYANLLFSFLLSGMMSLLITGLTVLRTQGLSAGLLEAWFWGWLNGWAVAFPLVLVLAPATRRVVRALTDAPV</sequence>
<organism evidence="2 3">
    <name type="scientific">Rhodosalinus sediminis</name>
    <dbReference type="NCBI Taxonomy" id="1940533"/>
    <lineage>
        <taxon>Bacteria</taxon>
        <taxon>Pseudomonadati</taxon>
        <taxon>Pseudomonadota</taxon>
        <taxon>Alphaproteobacteria</taxon>
        <taxon>Rhodobacterales</taxon>
        <taxon>Paracoccaceae</taxon>
        <taxon>Rhodosalinus</taxon>
    </lineage>
</organism>
<accession>A0A3D9BX10</accession>
<dbReference type="InterPro" id="IPR021529">
    <property type="entry name" value="DUF2798"/>
</dbReference>
<keyword evidence="1" id="KW-0472">Membrane</keyword>